<accession>A0A4R3LZL5</accession>
<dbReference type="InterPro" id="IPR042183">
    <property type="entry name" value="MmgE/PrpD_sf_1"/>
</dbReference>
<dbReference type="OrthoDB" id="9795089at2"/>
<dbReference type="GO" id="GO:0016829">
    <property type="term" value="F:lyase activity"/>
    <property type="evidence" value="ECO:0007669"/>
    <property type="project" value="InterPro"/>
</dbReference>
<proteinExistence type="inferred from homology"/>
<name>A0A4R3LZL5_9HYPH</name>
<dbReference type="PANTHER" id="PTHR16943">
    <property type="entry name" value="2-METHYLCITRATE DEHYDRATASE-RELATED"/>
    <property type="match status" value="1"/>
</dbReference>
<sequence>MTNPVGASTTLAEFIAASRIEDVPEKVRHEAKRSLLNFFAVALAGATDPVIESAVATLAPFAGAPTSTVIGRSARTDALGAAFLNAISANVFDYDDTHPGTVIHPTAPVAPALFALAETRPLRGADLIHAFILGAEAECRIGNAVSPGHYARGWHITATCGVFGAAVAVAKILGLDARRVRDALGNAASQSCGLVEALGTGAKSLGVGNAARGGLVAALGAAHGIGGPARPLEGIRGFATVTADDPDFGKITDGLGESWEFARNTYKPYPSGVVLHPVTDACLILRRQDGFDVSRIRAILATGHPLLRQRTDRPDVRTGREAQVSLQHTVAAALIDGAAGLAQYSDARVNDPVVKALGAKVGVRDDPFMPVEAARLAITLEDGRVLETLVETAFGSETNPLSDADIEAKLRVLAKQVTGIDAEALIGAVWSLDRAADAGALMAHARP</sequence>
<reference evidence="4 5" key="1">
    <citation type="submission" date="2019-03" db="EMBL/GenBank/DDBJ databases">
        <title>Genomic Encyclopedia of Type Strains, Phase IV (KMG-IV): sequencing the most valuable type-strain genomes for metagenomic binning, comparative biology and taxonomic classification.</title>
        <authorList>
            <person name="Goeker M."/>
        </authorList>
    </citation>
    <scope>NUCLEOTIDE SEQUENCE [LARGE SCALE GENOMIC DNA]</scope>
    <source>
        <strain evidence="4 5">DSM 9035</strain>
    </source>
</reference>
<dbReference type="InterPro" id="IPR045337">
    <property type="entry name" value="MmgE_PrpD_C"/>
</dbReference>
<comment type="similarity">
    <text evidence="1">Belongs to the PrpD family.</text>
</comment>
<dbReference type="Pfam" id="PF19305">
    <property type="entry name" value="MmgE_PrpD_C"/>
    <property type="match status" value="1"/>
</dbReference>
<comment type="caution">
    <text evidence="4">The sequence shown here is derived from an EMBL/GenBank/DDBJ whole genome shotgun (WGS) entry which is preliminary data.</text>
</comment>
<dbReference type="Gene3D" id="1.10.4100.10">
    <property type="entry name" value="2-methylcitrate dehydratase PrpD"/>
    <property type="match status" value="1"/>
</dbReference>
<protein>
    <submittedName>
        <fullName evidence="4">2-methylcitrate dehydratase PrpD</fullName>
    </submittedName>
</protein>
<dbReference type="InterPro" id="IPR005656">
    <property type="entry name" value="MmgE_PrpD"/>
</dbReference>
<dbReference type="SUPFAM" id="SSF103378">
    <property type="entry name" value="2-methylcitrate dehydratase PrpD"/>
    <property type="match status" value="1"/>
</dbReference>
<feature type="domain" description="MmgE/PrpD C-terminal" evidence="3">
    <location>
        <begin position="269"/>
        <end position="425"/>
    </location>
</feature>
<gene>
    <name evidence="4" type="ORF">EDC64_10751</name>
</gene>
<evidence type="ECO:0000313" key="5">
    <source>
        <dbReference type="Proteomes" id="UP000294664"/>
    </source>
</evidence>
<keyword evidence="5" id="KW-1185">Reference proteome</keyword>
<feature type="domain" description="MmgE/PrpD N-terminal" evidence="2">
    <location>
        <begin position="10"/>
        <end position="248"/>
    </location>
</feature>
<dbReference type="EMBL" id="SMAI01000007">
    <property type="protein sequence ID" value="TCT04235.1"/>
    <property type="molecule type" value="Genomic_DNA"/>
</dbReference>
<dbReference type="InterPro" id="IPR042188">
    <property type="entry name" value="MmgE/PrpD_sf_2"/>
</dbReference>
<evidence type="ECO:0000259" key="3">
    <source>
        <dbReference type="Pfam" id="PF19305"/>
    </source>
</evidence>
<evidence type="ECO:0000259" key="2">
    <source>
        <dbReference type="Pfam" id="PF03972"/>
    </source>
</evidence>
<dbReference type="InterPro" id="IPR045336">
    <property type="entry name" value="MmgE_PrpD_N"/>
</dbReference>
<evidence type="ECO:0000256" key="1">
    <source>
        <dbReference type="ARBA" id="ARBA00006174"/>
    </source>
</evidence>
<dbReference type="InterPro" id="IPR036148">
    <property type="entry name" value="MmgE/PrpD_sf"/>
</dbReference>
<dbReference type="AlphaFoldDB" id="A0A4R3LZL5"/>
<dbReference type="Proteomes" id="UP000294664">
    <property type="component" value="Unassembled WGS sequence"/>
</dbReference>
<dbReference type="PANTHER" id="PTHR16943:SF8">
    <property type="entry name" value="2-METHYLCITRATE DEHYDRATASE"/>
    <property type="match status" value="1"/>
</dbReference>
<dbReference type="Pfam" id="PF03972">
    <property type="entry name" value="MmgE_PrpD_N"/>
    <property type="match status" value="1"/>
</dbReference>
<dbReference type="RefSeq" id="WP_132031723.1">
    <property type="nucleotide sequence ID" value="NZ_SMAI01000007.1"/>
</dbReference>
<organism evidence="4 5">
    <name type="scientific">Aquabacter spiritensis</name>
    <dbReference type="NCBI Taxonomy" id="933073"/>
    <lineage>
        <taxon>Bacteria</taxon>
        <taxon>Pseudomonadati</taxon>
        <taxon>Pseudomonadota</taxon>
        <taxon>Alphaproteobacteria</taxon>
        <taxon>Hyphomicrobiales</taxon>
        <taxon>Xanthobacteraceae</taxon>
        <taxon>Aquabacter</taxon>
    </lineage>
</organism>
<evidence type="ECO:0000313" key="4">
    <source>
        <dbReference type="EMBL" id="TCT04235.1"/>
    </source>
</evidence>
<dbReference type="Gene3D" id="3.30.1330.120">
    <property type="entry name" value="2-methylcitrate dehydratase PrpD"/>
    <property type="match status" value="1"/>
</dbReference>